<gene>
    <name evidence="1" type="ORF">Q8A67_025106</name>
</gene>
<keyword evidence="2" id="KW-1185">Reference proteome</keyword>
<evidence type="ECO:0000313" key="2">
    <source>
        <dbReference type="Proteomes" id="UP001187343"/>
    </source>
</evidence>
<reference evidence="1" key="1">
    <citation type="submission" date="2023-08" db="EMBL/GenBank/DDBJ databases">
        <title>Chromosome-level Genome Assembly of mud carp (Cirrhinus molitorella).</title>
        <authorList>
            <person name="Liu H."/>
        </authorList>
    </citation>
    <scope>NUCLEOTIDE SEQUENCE</scope>
    <source>
        <strain evidence="1">Prfri</strain>
        <tissue evidence="1">Muscle</tissue>
    </source>
</reference>
<evidence type="ECO:0000313" key="1">
    <source>
        <dbReference type="EMBL" id="KAK2866989.1"/>
    </source>
</evidence>
<protein>
    <submittedName>
        <fullName evidence="1">Uncharacterized protein</fullName>
    </submittedName>
</protein>
<dbReference type="EMBL" id="JAUYZG010000025">
    <property type="protein sequence ID" value="KAK2866989.1"/>
    <property type="molecule type" value="Genomic_DNA"/>
</dbReference>
<organism evidence="1 2">
    <name type="scientific">Cirrhinus molitorella</name>
    <name type="common">mud carp</name>
    <dbReference type="NCBI Taxonomy" id="172907"/>
    <lineage>
        <taxon>Eukaryota</taxon>
        <taxon>Metazoa</taxon>
        <taxon>Chordata</taxon>
        <taxon>Craniata</taxon>
        <taxon>Vertebrata</taxon>
        <taxon>Euteleostomi</taxon>
        <taxon>Actinopterygii</taxon>
        <taxon>Neopterygii</taxon>
        <taxon>Teleostei</taxon>
        <taxon>Ostariophysi</taxon>
        <taxon>Cypriniformes</taxon>
        <taxon>Cyprinidae</taxon>
        <taxon>Labeoninae</taxon>
        <taxon>Labeonini</taxon>
        <taxon>Cirrhinus</taxon>
    </lineage>
</organism>
<comment type="caution">
    <text evidence="1">The sequence shown here is derived from an EMBL/GenBank/DDBJ whole genome shotgun (WGS) entry which is preliminary data.</text>
</comment>
<sequence length="89" mass="9657">MFSAPPHPCGVFSRDVGRIRLADLQREKIMDLSCRLLWKFTSEFAGAALRHRSQGLGKHECRHLSRVTSGNNASGIDGADSGIAALPPL</sequence>
<dbReference type="AlphaFoldDB" id="A0AA88NZZ1"/>
<dbReference type="Proteomes" id="UP001187343">
    <property type="component" value="Unassembled WGS sequence"/>
</dbReference>
<name>A0AA88NZZ1_9TELE</name>
<accession>A0AA88NZZ1</accession>
<proteinExistence type="predicted"/>